<name>A0A5R8Q6M2_9FIRM</name>
<reference evidence="1 2" key="1">
    <citation type="submission" date="2019-05" db="EMBL/GenBank/DDBJ databases">
        <title>Culicoidintestinum kansasii gen. nov., sp. nov. from the gastrointestinal tract of the biting midge, Culicoides sonorensis.</title>
        <authorList>
            <person name="Neupane S."/>
            <person name="Ghosh A."/>
            <person name="Gunther S."/>
            <person name="Martin K."/>
            <person name="Zurek L."/>
        </authorList>
    </citation>
    <scope>NUCLEOTIDE SEQUENCE [LARGE SCALE GENOMIC DNA]</scope>
    <source>
        <strain evidence="1 2">CS-1</strain>
    </source>
</reference>
<proteinExistence type="predicted"/>
<dbReference type="EMBL" id="VBWP01000018">
    <property type="protein sequence ID" value="TLG70300.1"/>
    <property type="molecule type" value="Genomic_DNA"/>
</dbReference>
<comment type="caution">
    <text evidence="1">The sequence shown here is derived from an EMBL/GenBank/DDBJ whole genome shotgun (WGS) entry which is preliminary data.</text>
</comment>
<evidence type="ECO:0000313" key="2">
    <source>
        <dbReference type="Proteomes" id="UP000306912"/>
    </source>
</evidence>
<keyword evidence="2" id="KW-1185">Reference proteome</keyword>
<dbReference type="Proteomes" id="UP000306912">
    <property type="component" value="Unassembled WGS sequence"/>
</dbReference>
<accession>A0A5R8Q6M2</accession>
<dbReference type="RefSeq" id="WP_138192682.1">
    <property type="nucleotide sequence ID" value="NZ_VBWP01000018.1"/>
</dbReference>
<sequence length="126" mass="14414">MSNKEKTKGKNRFADKINKENQLQPVTLVGKQNEIEKEITEVIPPAQDDQDDIEILVDIDVDDLKQTLIKEKKESNRSSQSYYMHNDIHNAAKRMAANMSRGKRTISTGKLVETILAKVFEIDIKD</sequence>
<dbReference type="AlphaFoldDB" id="A0A5R8Q6M2"/>
<gene>
    <name evidence="1" type="ORF">FEZ08_11840</name>
</gene>
<organism evidence="1 2">
    <name type="scientific">Culicoidibacter larvae</name>
    <dbReference type="NCBI Taxonomy" id="2579976"/>
    <lineage>
        <taxon>Bacteria</taxon>
        <taxon>Bacillati</taxon>
        <taxon>Bacillota</taxon>
        <taxon>Culicoidibacteria</taxon>
        <taxon>Culicoidibacterales</taxon>
        <taxon>Culicoidibacteraceae</taxon>
        <taxon>Culicoidibacter</taxon>
    </lineage>
</organism>
<dbReference type="InParanoid" id="A0A5R8Q6M2"/>
<protein>
    <submittedName>
        <fullName evidence="1">Uncharacterized protein</fullName>
    </submittedName>
</protein>
<evidence type="ECO:0000313" key="1">
    <source>
        <dbReference type="EMBL" id="TLG70300.1"/>
    </source>
</evidence>